<organism evidence="8 9">
    <name type="scientific">Paracoccus benzoatiresistens</name>
    <dbReference type="NCBI Taxonomy" id="2997341"/>
    <lineage>
        <taxon>Bacteria</taxon>
        <taxon>Pseudomonadati</taxon>
        <taxon>Pseudomonadota</taxon>
        <taxon>Alphaproteobacteria</taxon>
        <taxon>Rhodobacterales</taxon>
        <taxon>Paracoccaceae</taxon>
        <taxon>Paracoccus</taxon>
    </lineage>
</organism>
<keyword evidence="3" id="KW-1003">Cell membrane</keyword>
<name>A0ABT4JCT5_9RHOB</name>
<dbReference type="PANTHER" id="PTHR23513:SF11">
    <property type="entry name" value="STAPHYLOFERRIN A TRANSPORTER"/>
    <property type="match status" value="1"/>
</dbReference>
<feature type="transmembrane region" description="Helical" evidence="7">
    <location>
        <begin position="38"/>
        <end position="59"/>
    </location>
</feature>
<keyword evidence="4 7" id="KW-0812">Transmembrane</keyword>
<sequence>ALPDWVRARGLAIYLTVFSGVMSLGSLGWGTVAAQTSVPVALLVAAAGILVAIPVTLWARLGGLAQDHSPAHHWPEPGAAPEDQPASIWIAYDVPAEHREAFLALMQDQRRSRRAHGAYGWVLRQDASRPTRLIESWHEVSWLAHLRHHDRVSVTEKALQDEIRALLSNAPEIHHTIAPGKA</sequence>
<feature type="non-terminal residue" evidence="8">
    <location>
        <position position="1"/>
    </location>
</feature>
<dbReference type="PANTHER" id="PTHR23513">
    <property type="entry name" value="INTEGRAL MEMBRANE EFFLUX PROTEIN-RELATED"/>
    <property type="match status" value="1"/>
</dbReference>
<reference evidence="8" key="1">
    <citation type="submission" date="2022-12" db="EMBL/GenBank/DDBJ databases">
        <title>Paracoccus sp. EF6 isolated from a lake water.</title>
        <authorList>
            <person name="Liu H."/>
        </authorList>
    </citation>
    <scope>NUCLEOTIDE SEQUENCE</scope>
    <source>
        <strain evidence="8">EF6</strain>
    </source>
</reference>
<evidence type="ECO:0000256" key="3">
    <source>
        <dbReference type="ARBA" id="ARBA00022475"/>
    </source>
</evidence>
<keyword evidence="9" id="KW-1185">Reference proteome</keyword>
<keyword evidence="2" id="KW-0813">Transport</keyword>
<dbReference type="Pfam" id="PF05977">
    <property type="entry name" value="MFS_3"/>
    <property type="match status" value="1"/>
</dbReference>
<protein>
    <submittedName>
        <fullName evidence="8">MFS transporter</fullName>
    </submittedName>
</protein>
<evidence type="ECO:0000256" key="1">
    <source>
        <dbReference type="ARBA" id="ARBA00004651"/>
    </source>
</evidence>
<evidence type="ECO:0000313" key="8">
    <source>
        <dbReference type="EMBL" id="MCZ0964550.1"/>
    </source>
</evidence>
<comment type="subcellular location">
    <subcellularLocation>
        <location evidence="1">Cell membrane</location>
        <topology evidence="1">Multi-pass membrane protein</topology>
    </subcellularLocation>
</comment>
<keyword evidence="6 7" id="KW-0472">Membrane</keyword>
<dbReference type="RefSeq" id="WP_268944635.1">
    <property type="nucleotide sequence ID" value="NZ_JAPTYD010000131.1"/>
</dbReference>
<evidence type="ECO:0000256" key="5">
    <source>
        <dbReference type="ARBA" id="ARBA00022989"/>
    </source>
</evidence>
<evidence type="ECO:0000256" key="2">
    <source>
        <dbReference type="ARBA" id="ARBA00022448"/>
    </source>
</evidence>
<evidence type="ECO:0000256" key="4">
    <source>
        <dbReference type="ARBA" id="ARBA00022692"/>
    </source>
</evidence>
<comment type="caution">
    <text evidence="8">The sequence shown here is derived from an EMBL/GenBank/DDBJ whole genome shotgun (WGS) entry which is preliminary data.</text>
</comment>
<evidence type="ECO:0000256" key="7">
    <source>
        <dbReference type="SAM" id="Phobius"/>
    </source>
</evidence>
<proteinExistence type="predicted"/>
<gene>
    <name evidence="8" type="ORF">OU682_23690</name>
</gene>
<feature type="transmembrane region" description="Helical" evidence="7">
    <location>
        <begin position="12"/>
        <end position="32"/>
    </location>
</feature>
<evidence type="ECO:0000256" key="6">
    <source>
        <dbReference type="ARBA" id="ARBA00023136"/>
    </source>
</evidence>
<keyword evidence="5 7" id="KW-1133">Transmembrane helix</keyword>
<evidence type="ECO:0000313" key="9">
    <source>
        <dbReference type="Proteomes" id="UP001149822"/>
    </source>
</evidence>
<dbReference type="InterPro" id="IPR010290">
    <property type="entry name" value="TM_effector"/>
</dbReference>
<dbReference type="EMBL" id="JAPTYD010000131">
    <property type="protein sequence ID" value="MCZ0964550.1"/>
    <property type="molecule type" value="Genomic_DNA"/>
</dbReference>
<accession>A0ABT4JCT5</accession>
<dbReference type="Proteomes" id="UP001149822">
    <property type="component" value="Unassembled WGS sequence"/>
</dbReference>